<evidence type="ECO:0000313" key="15">
    <source>
        <dbReference type="Proteomes" id="UP000193303"/>
    </source>
</evidence>
<evidence type="ECO:0000256" key="9">
    <source>
        <dbReference type="ARBA" id="ARBA00023136"/>
    </source>
</evidence>
<dbReference type="STRING" id="1931275.BV914_04510"/>
<keyword evidence="6" id="KW-0997">Cell inner membrane</keyword>
<keyword evidence="9 12" id="KW-0472">Membrane</keyword>
<dbReference type="PROSITE" id="PS00409">
    <property type="entry name" value="PROKAR_NTER_METHYL"/>
    <property type="match status" value="1"/>
</dbReference>
<feature type="domain" description="General secretion pathway GspH" evidence="13">
    <location>
        <begin position="43"/>
        <end position="156"/>
    </location>
</feature>
<keyword evidence="7 12" id="KW-0812">Transmembrane</keyword>
<evidence type="ECO:0000256" key="8">
    <source>
        <dbReference type="ARBA" id="ARBA00022989"/>
    </source>
</evidence>
<comment type="subunit">
    <text evidence="2">The pili are polar flexible filaments of about 5.4 nanometers diameter and 2.5 micrometers average length; they consist of only a single polypeptide chain arranged in a helical configuration of five subunits per turn in the assembled pilus.</text>
</comment>
<dbReference type="AlphaFoldDB" id="A0A1X3DK01"/>
<dbReference type="NCBIfam" id="TIGR02532">
    <property type="entry name" value="IV_pilin_GFxxxE"/>
    <property type="match status" value="1"/>
</dbReference>
<dbReference type="InterPro" id="IPR022346">
    <property type="entry name" value="T2SS_GspH"/>
</dbReference>
<dbReference type="InterPro" id="IPR012902">
    <property type="entry name" value="N_methyl_site"/>
</dbReference>
<feature type="transmembrane region" description="Helical" evidence="12">
    <location>
        <begin position="7"/>
        <end position="28"/>
    </location>
</feature>
<keyword evidence="8 12" id="KW-1133">Transmembrane helix</keyword>
<evidence type="ECO:0000256" key="12">
    <source>
        <dbReference type="SAM" id="Phobius"/>
    </source>
</evidence>
<dbReference type="Pfam" id="PF12019">
    <property type="entry name" value="GspH"/>
    <property type="match status" value="1"/>
</dbReference>
<dbReference type="RefSeq" id="WP_054599356.1">
    <property type="nucleotide sequence ID" value="NZ_MTAB01000005.1"/>
</dbReference>
<evidence type="ECO:0000256" key="2">
    <source>
        <dbReference type="ARBA" id="ARBA00011156"/>
    </source>
</evidence>
<comment type="caution">
    <text evidence="14">The sequence shown here is derived from an EMBL/GenBank/DDBJ whole genome shotgun (WGS) entry which is preliminary data.</text>
</comment>
<name>A0A1X3DK01_9NEIS</name>
<gene>
    <name evidence="14" type="ORF">BV912_03550</name>
</gene>
<evidence type="ECO:0000256" key="3">
    <source>
        <dbReference type="ARBA" id="ARBA00021549"/>
    </source>
</evidence>
<reference evidence="15" key="1">
    <citation type="submission" date="2017-01" db="EMBL/GenBank/DDBJ databases">
        <authorList>
            <person name="Mah S.A."/>
            <person name="Swanson W.J."/>
            <person name="Moy G.W."/>
            <person name="Vacquier V.D."/>
        </authorList>
    </citation>
    <scope>NUCLEOTIDE SEQUENCE [LARGE SCALE GENOMIC DNA]</scope>
    <source>
        <strain evidence="15">124861</strain>
    </source>
</reference>
<evidence type="ECO:0000256" key="7">
    <source>
        <dbReference type="ARBA" id="ARBA00022692"/>
    </source>
</evidence>
<proteinExistence type="inferred from homology"/>
<evidence type="ECO:0000256" key="4">
    <source>
        <dbReference type="ARBA" id="ARBA00022475"/>
    </source>
</evidence>
<accession>A0A1X3DK01</accession>
<evidence type="ECO:0000256" key="6">
    <source>
        <dbReference type="ARBA" id="ARBA00022519"/>
    </source>
</evidence>
<sequence length="227" mass="24747">MHSQSKGFTLIELLIVIAIVAIMATIALPNMSQWIASRRAAGQAEQVANLLRFARAEAVRLNAIVYVCPVQIKKDGNPDQYCDMKYTGQGLAAFADNNKNGIYERNEDTDLRTVILNSPQNTKVSYQVDNYAFSGERTGNNHMWGFLPNGTFGHKAQAADKLNHSTGYVKISLTDASASSEADKRARSTIVVIDSAGRATVCSGNSDGSQNSKDIMKNLCRYSSDNT</sequence>
<dbReference type="EMBL" id="MTAB01000005">
    <property type="protein sequence ID" value="OSI23940.1"/>
    <property type="molecule type" value="Genomic_DNA"/>
</dbReference>
<evidence type="ECO:0000313" key="14">
    <source>
        <dbReference type="EMBL" id="OSI23940.1"/>
    </source>
</evidence>
<dbReference type="GO" id="GO:0005886">
    <property type="term" value="C:plasma membrane"/>
    <property type="evidence" value="ECO:0007669"/>
    <property type="project" value="UniProtKB-SubCell"/>
</dbReference>
<evidence type="ECO:0000256" key="10">
    <source>
        <dbReference type="ARBA" id="ARBA00025772"/>
    </source>
</evidence>
<keyword evidence="5" id="KW-0488">Methylation</keyword>
<evidence type="ECO:0000256" key="1">
    <source>
        <dbReference type="ARBA" id="ARBA00004377"/>
    </source>
</evidence>
<evidence type="ECO:0000256" key="5">
    <source>
        <dbReference type="ARBA" id="ARBA00022481"/>
    </source>
</evidence>
<comment type="similarity">
    <text evidence="10">Belongs to the GSP H family.</text>
</comment>
<dbReference type="GO" id="GO:0015628">
    <property type="term" value="P:protein secretion by the type II secretion system"/>
    <property type="evidence" value="ECO:0007669"/>
    <property type="project" value="InterPro"/>
</dbReference>
<keyword evidence="4" id="KW-1003">Cell membrane</keyword>
<dbReference type="OrthoDB" id="8594937at2"/>
<dbReference type="Proteomes" id="UP000193303">
    <property type="component" value="Unassembled WGS sequence"/>
</dbReference>
<protein>
    <recommendedName>
        <fullName evidence="3">Type II secretion system protein H</fullName>
    </recommendedName>
    <alternativeName>
        <fullName evidence="11">General secretion pathway protein H</fullName>
    </alternativeName>
</protein>
<comment type="subcellular location">
    <subcellularLocation>
        <location evidence="1">Cell inner membrane</location>
        <topology evidence="1">Single-pass membrane protein</topology>
    </subcellularLocation>
</comment>
<dbReference type="GO" id="GO:0015627">
    <property type="term" value="C:type II protein secretion system complex"/>
    <property type="evidence" value="ECO:0007669"/>
    <property type="project" value="InterPro"/>
</dbReference>
<dbReference type="SUPFAM" id="SSF54523">
    <property type="entry name" value="Pili subunits"/>
    <property type="match status" value="1"/>
</dbReference>
<dbReference type="InterPro" id="IPR045584">
    <property type="entry name" value="Pilin-like"/>
</dbReference>
<evidence type="ECO:0000256" key="11">
    <source>
        <dbReference type="ARBA" id="ARBA00030775"/>
    </source>
</evidence>
<organism evidence="14 15">
    <name type="scientific">Neisseria dumasiana</name>
    <dbReference type="NCBI Taxonomy" id="1931275"/>
    <lineage>
        <taxon>Bacteria</taxon>
        <taxon>Pseudomonadati</taxon>
        <taxon>Pseudomonadota</taxon>
        <taxon>Betaproteobacteria</taxon>
        <taxon>Neisseriales</taxon>
        <taxon>Neisseriaceae</taxon>
        <taxon>Neisseria</taxon>
    </lineage>
</organism>
<dbReference type="Pfam" id="PF07963">
    <property type="entry name" value="N_methyl"/>
    <property type="match status" value="1"/>
</dbReference>
<evidence type="ECO:0000259" key="13">
    <source>
        <dbReference type="Pfam" id="PF12019"/>
    </source>
</evidence>
<dbReference type="Gene3D" id="3.30.700.10">
    <property type="entry name" value="Glycoprotein, Type 4 Pilin"/>
    <property type="match status" value="1"/>
</dbReference>